<evidence type="ECO:0008006" key="3">
    <source>
        <dbReference type="Google" id="ProtNLM"/>
    </source>
</evidence>
<evidence type="ECO:0000313" key="2">
    <source>
        <dbReference type="Proteomes" id="UP001596137"/>
    </source>
</evidence>
<dbReference type="RefSeq" id="WP_380748319.1">
    <property type="nucleotide sequence ID" value="NZ_JBHSRF010000007.1"/>
</dbReference>
<sequence length="463" mass="50547">MAMSRARRAELQRRAQEIRRACQRRGLGVEQTAEAIHGELPEVSPLEAWRLAYGWSRQQALDGLLGLYRDEGLAEPGVNTAMLCRWEHGTVQVTYAYARMLSKLYKAPAARLGLPYGGWEPAACTPASCPTRRPTVGQGDPEETDPMRRRTLLAAGASIPLGLLQRLDDALAAPPDPGSPEGLPQIRQRLRDARRQYDISALASLVAGLPAMLAAAKDTAERIDTPAGWALLSACYNLTTDTLNKVDAPSSARLTADRAMLFAERSGDAVAIAASARPLGMMLRKEQRFAPAAAVVARAAGRLEATGLRHPAQAAMYVRLLCAGAYTASWSGDRDRALERIGEAEDAVTRLSLGGPVMALPFVRLYRANIHFALGDAGSAVHAARDLRPEMYPTPERRARLHTDMARAWWMWGKPEETAHALLCAYREAPGEVRDRPTYRRIAVALTTRHPRISGVQELATVL</sequence>
<protein>
    <recommendedName>
        <fullName evidence="3">XRE family transcriptional regulator</fullName>
    </recommendedName>
</protein>
<gene>
    <name evidence="1" type="ORF">ACFP1K_07350</name>
</gene>
<dbReference type="EMBL" id="JBHSRF010000007">
    <property type="protein sequence ID" value="MFC6080971.1"/>
    <property type="molecule type" value="Genomic_DNA"/>
</dbReference>
<keyword evidence="2" id="KW-1185">Reference proteome</keyword>
<comment type="caution">
    <text evidence="1">The sequence shown here is derived from an EMBL/GenBank/DDBJ whole genome shotgun (WGS) entry which is preliminary data.</text>
</comment>
<dbReference type="Proteomes" id="UP001596137">
    <property type="component" value="Unassembled WGS sequence"/>
</dbReference>
<evidence type="ECO:0000313" key="1">
    <source>
        <dbReference type="EMBL" id="MFC6080971.1"/>
    </source>
</evidence>
<accession>A0ABW1NCE0</accession>
<reference evidence="2" key="1">
    <citation type="journal article" date="2019" name="Int. J. Syst. Evol. Microbiol.">
        <title>The Global Catalogue of Microorganisms (GCM) 10K type strain sequencing project: providing services to taxonomists for standard genome sequencing and annotation.</title>
        <authorList>
            <consortium name="The Broad Institute Genomics Platform"/>
            <consortium name="The Broad Institute Genome Sequencing Center for Infectious Disease"/>
            <person name="Wu L."/>
            <person name="Ma J."/>
        </authorList>
    </citation>
    <scope>NUCLEOTIDE SEQUENCE [LARGE SCALE GENOMIC DNA]</scope>
    <source>
        <strain evidence="2">JCM 30346</strain>
    </source>
</reference>
<proteinExistence type="predicted"/>
<organism evidence="1 2">
    <name type="scientific">Sphaerisporangium aureirubrum</name>
    <dbReference type="NCBI Taxonomy" id="1544736"/>
    <lineage>
        <taxon>Bacteria</taxon>
        <taxon>Bacillati</taxon>
        <taxon>Actinomycetota</taxon>
        <taxon>Actinomycetes</taxon>
        <taxon>Streptosporangiales</taxon>
        <taxon>Streptosporangiaceae</taxon>
        <taxon>Sphaerisporangium</taxon>
    </lineage>
</organism>
<name>A0ABW1NCE0_9ACTN</name>